<dbReference type="InterPro" id="IPR045028">
    <property type="entry name" value="DinG/Rad3-like"/>
</dbReference>
<reference evidence="16 17" key="2">
    <citation type="submission" date="2018-05" db="EMBL/GenBank/DDBJ databases">
        <authorList>
            <person name="Lanie J.A."/>
            <person name="Ng W.-L."/>
            <person name="Kazmierczak K.M."/>
            <person name="Andrzejewski T.M."/>
            <person name="Davidsen T.M."/>
            <person name="Wayne K.J."/>
            <person name="Tettelin H."/>
            <person name="Glass J.I."/>
            <person name="Rusch D."/>
            <person name="Podicherti R."/>
            <person name="Tsui H.-C.T."/>
            <person name="Winkler M.E."/>
        </authorList>
    </citation>
    <scope>NUCLEOTIDE SEQUENCE [LARGE SCALE GENOMIC DNA]</scope>
    <source>
        <strain evidence="16 17">YBY</strain>
    </source>
</reference>
<evidence type="ECO:0000256" key="3">
    <source>
        <dbReference type="ARBA" id="ARBA00022741"/>
    </source>
</evidence>
<comment type="similarity">
    <text evidence="13">Belongs to the helicase family. DinG subfamily.</text>
</comment>
<proteinExistence type="inferred from homology"/>
<evidence type="ECO:0000313" key="16">
    <source>
        <dbReference type="EMBL" id="PWE13421.1"/>
    </source>
</evidence>
<dbReference type="SUPFAM" id="SSF52540">
    <property type="entry name" value="P-loop containing nucleoside triphosphate hydrolases"/>
    <property type="match status" value="1"/>
</dbReference>
<dbReference type="InterPro" id="IPR006554">
    <property type="entry name" value="Helicase-like_DEXD_c2"/>
</dbReference>
<keyword evidence="1" id="KW-0004">4Fe-4S</keyword>
<dbReference type="InterPro" id="IPR001650">
    <property type="entry name" value="Helicase_C-like"/>
</dbReference>
<evidence type="ECO:0000256" key="5">
    <source>
        <dbReference type="ARBA" id="ARBA00022801"/>
    </source>
</evidence>
<comment type="caution">
    <text evidence="16">The sequence shown here is derived from an EMBL/GenBank/DDBJ whole genome shotgun (WGS) entry which is preliminary data.</text>
</comment>
<evidence type="ECO:0000256" key="12">
    <source>
        <dbReference type="ARBA" id="ARBA00023235"/>
    </source>
</evidence>
<keyword evidence="3" id="KW-0547">Nucleotide-binding</keyword>
<dbReference type="Pfam" id="PF13307">
    <property type="entry name" value="Helicase_C_2"/>
    <property type="match status" value="1"/>
</dbReference>
<protein>
    <submittedName>
        <fullName evidence="16">ATP-dependent DNA helicase</fullName>
    </submittedName>
</protein>
<evidence type="ECO:0000256" key="11">
    <source>
        <dbReference type="ARBA" id="ARBA00023204"/>
    </source>
</evidence>
<dbReference type="GO" id="GO:0016818">
    <property type="term" value="F:hydrolase activity, acting on acid anhydrides, in phosphorus-containing anhydrides"/>
    <property type="evidence" value="ECO:0007669"/>
    <property type="project" value="InterPro"/>
</dbReference>
<keyword evidence="10" id="KW-0238">DNA-binding</keyword>
<dbReference type="SMART" id="SM00491">
    <property type="entry name" value="HELICc2"/>
    <property type="match status" value="1"/>
</dbReference>
<organism evidence="16 17">
    <name type="scientific">Alcaligenes faecalis</name>
    <dbReference type="NCBI Taxonomy" id="511"/>
    <lineage>
        <taxon>Bacteria</taxon>
        <taxon>Pseudomonadati</taxon>
        <taxon>Pseudomonadota</taxon>
        <taxon>Betaproteobacteria</taxon>
        <taxon>Burkholderiales</taxon>
        <taxon>Alcaligenaceae</taxon>
        <taxon>Alcaligenes</taxon>
    </lineage>
</organism>
<dbReference type="PROSITE" id="PS51194">
    <property type="entry name" value="HELICASE_CTER"/>
    <property type="match status" value="1"/>
</dbReference>
<evidence type="ECO:0000259" key="14">
    <source>
        <dbReference type="PROSITE" id="PS51193"/>
    </source>
</evidence>
<keyword evidence="5" id="KW-0378">Hydrolase</keyword>
<dbReference type="GO" id="GO:0046872">
    <property type="term" value="F:metal ion binding"/>
    <property type="evidence" value="ECO:0007669"/>
    <property type="project" value="UniProtKB-KW"/>
</dbReference>
<dbReference type="GO" id="GO:0003677">
    <property type="term" value="F:DNA binding"/>
    <property type="evidence" value="ECO:0007669"/>
    <property type="project" value="UniProtKB-KW"/>
</dbReference>
<keyword evidence="9" id="KW-0411">Iron-sulfur</keyword>
<keyword evidence="2" id="KW-0479">Metal-binding</keyword>
<dbReference type="PANTHER" id="PTHR11472:SF34">
    <property type="entry name" value="REGULATOR OF TELOMERE ELONGATION HELICASE 1"/>
    <property type="match status" value="1"/>
</dbReference>
<evidence type="ECO:0000256" key="4">
    <source>
        <dbReference type="ARBA" id="ARBA00022763"/>
    </source>
</evidence>
<dbReference type="Pfam" id="PF06733">
    <property type="entry name" value="DEAD_2"/>
    <property type="match status" value="1"/>
</dbReference>
<keyword evidence="6 16" id="KW-0347">Helicase</keyword>
<feature type="domain" description="Helicase C-terminal" evidence="15">
    <location>
        <begin position="578"/>
        <end position="761"/>
    </location>
</feature>
<evidence type="ECO:0000256" key="1">
    <source>
        <dbReference type="ARBA" id="ARBA00022485"/>
    </source>
</evidence>
<evidence type="ECO:0000256" key="6">
    <source>
        <dbReference type="ARBA" id="ARBA00022806"/>
    </source>
</evidence>
<keyword evidence="4" id="KW-0227">DNA damage</keyword>
<accession>A0A2U2BHE8</accession>
<dbReference type="InterPro" id="IPR014013">
    <property type="entry name" value="Helic_SF1/SF2_ATP-bd_DinG/Rad3"/>
</dbReference>
<dbReference type="EMBL" id="QEXO01000004">
    <property type="protein sequence ID" value="PWE13421.1"/>
    <property type="molecule type" value="Genomic_DNA"/>
</dbReference>
<sequence>MKAWTVGVRALCEFTARSGDLDLRFTPAATAQEGILGHQQLKLRRPEHYEAEVPLSYEMEGLLVRGRADGFDPVSNCLEELKTYRGAFEAIPEHHRRLHQAQAKVYAAMLCQERDLPGVTVSVVYYHVDKHKETSISEYLERADLWAFFEQQCRAYVAWGRQEQKHRLARDQACTALQFPYKQFRAGQRQLAVAAFRAQRDAQCLLAQAPTGIGKTLAVIFPGLKAMPEAGLDKLFYLTAKNSGRQMALDALQRLSPDGEGAWRVLEMVARDKQCPNPDKACHGQSCPLAEGFYDRLPAARQQALEQPMLTSQRLQQVASEHQVCPYYLSQEMLRWADAIVGDYNYFFDTHAVLYSQTLVQQWRSAVLVDEAHNLVERARSMYSASFSQVQLRMARKAAPSALKRHFAPLTRLMEDLIPEEGGDQWGLEKIPEDLLEQCEYLAARLGAYVAENPMPQDSPLLQFYFELLYFVDLAGQFGSHSLFDILAQRDGVLLNLRNIVPAPFLAERYGDAHGVVLFSGTMNPSQFYRDVLGLPPSTAELNVASPYRAEQLRVRQYAGLSTRYADRAQSLGGVCDIVGQAYQEQPGNYLLFLSSFDYLEQVSQALQERWPDMPLWHQQPGMSDLQRTQFLDRFTLDGKGVGLAVLGGAFSEGVDLPGKRLIGAFIATLGLPQFNPANESVRQVMARLFGERRAYDYTYLYPGLRKITQAAGRVIRDEQDQGFVYLLDERYGQRRVQQLLPDWWQIEQVRTDARSGQSLR</sequence>
<dbReference type="SMART" id="SM00488">
    <property type="entry name" value="DEXDc2"/>
    <property type="match status" value="1"/>
</dbReference>
<dbReference type="STRING" id="511.UZ73_17665"/>
<evidence type="ECO:0000256" key="10">
    <source>
        <dbReference type="ARBA" id="ARBA00023125"/>
    </source>
</evidence>
<dbReference type="PROSITE" id="PS51193">
    <property type="entry name" value="HELICASE_ATP_BIND_2"/>
    <property type="match status" value="1"/>
</dbReference>
<keyword evidence="7" id="KW-0067">ATP-binding</keyword>
<dbReference type="Gene3D" id="1.10.275.30">
    <property type="match status" value="1"/>
</dbReference>
<dbReference type="GO" id="GO:0003678">
    <property type="term" value="F:DNA helicase activity"/>
    <property type="evidence" value="ECO:0007669"/>
    <property type="project" value="InterPro"/>
</dbReference>
<dbReference type="InterPro" id="IPR006555">
    <property type="entry name" value="ATP-dep_Helicase_C"/>
</dbReference>
<gene>
    <name evidence="16" type="ORF">DF183_16585</name>
</gene>
<dbReference type="Gene3D" id="3.40.50.300">
    <property type="entry name" value="P-loop containing nucleotide triphosphate hydrolases"/>
    <property type="match status" value="2"/>
</dbReference>
<dbReference type="InterPro" id="IPR027417">
    <property type="entry name" value="P-loop_NTPase"/>
</dbReference>
<dbReference type="GO" id="GO:0051539">
    <property type="term" value="F:4 iron, 4 sulfur cluster binding"/>
    <property type="evidence" value="ECO:0007669"/>
    <property type="project" value="UniProtKB-KW"/>
</dbReference>
<feature type="domain" description="Helicase ATP-binding" evidence="14">
    <location>
        <begin position="174"/>
        <end position="430"/>
    </location>
</feature>
<dbReference type="InterPro" id="IPR011604">
    <property type="entry name" value="PDDEXK-like_dom_sf"/>
</dbReference>
<evidence type="ECO:0000256" key="7">
    <source>
        <dbReference type="ARBA" id="ARBA00022840"/>
    </source>
</evidence>
<dbReference type="PANTHER" id="PTHR11472">
    <property type="entry name" value="DNA REPAIR DEAD HELICASE RAD3/XP-D SUBFAMILY MEMBER"/>
    <property type="match status" value="1"/>
</dbReference>
<keyword evidence="11" id="KW-0234">DNA repair</keyword>
<evidence type="ECO:0000256" key="8">
    <source>
        <dbReference type="ARBA" id="ARBA00023004"/>
    </source>
</evidence>
<dbReference type="Proteomes" id="UP000245216">
    <property type="component" value="Unassembled WGS sequence"/>
</dbReference>
<evidence type="ECO:0000256" key="13">
    <source>
        <dbReference type="ARBA" id="ARBA00038058"/>
    </source>
</evidence>
<dbReference type="GO" id="GO:0005524">
    <property type="term" value="F:ATP binding"/>
    <property type="evidence" value="ECO:0007669"/>
    <property type="project" value="UniProtKB-KW"/>
</dbReference>
<evidence type="ECO:0000256" key="2">
    <source>
        <dbReference type="ARBA" id="ARBA00022723"/>
    </source>
</evidence>
<dbReference type="InterPro" id="IPR010614">
    <property type="entry name" value="RAD3-like_helicase_DEAD"/>
</dbReference>
<dbReference type="Gene3D" id="3.90.320.10">
    <property type="match status" value="1"/>
</dbReference>
<evidence type="ECO:0000259" key="15">
    <source>
        <dbReference type="PROSITE" id="PS51194"/>
    </source>
</evidence>
<evidence type="ECO:0000256" key="9">
    <source>
        <dbReference type="ARBA" id="ARBA00023014"/>
    </source>
</evidence>
<keyword evidence="12" id="KW-0413">Isomerase</keyword>
<reference evidence="16 17" key="1">
    <citation type="submission" date="2018-05" db="EMBL/GenBank/DDBJ databases">
        <title>Genome Sequence of an Efficient Indole-Degrading Bacterium, Alcaligenes sp.YBY.</title>
        <authorList>
            <person name="Yang B."/>
        </authorList>
    </citation>
    <scope>NUCLEOTIDE SEQUENCE [LARGE SCALE GENOMIC DNA]</scope>
    <source>
        <strain evidence="16 17">YBY</strain>
    </source>
</reference>
<name>A0A2U2BHE8_ALCFA</name>
<keyword evidence="8" id="KW-0408">Iron</keyword>
<dbReference type="GO" id="GO:0006281">
    <property type="term" value="P:DNA repair"/>
    <property type="evidence" value="ECO:0007669"/>
    <property type="project" value="UniProtKB-KW"/>
</dbReference>
<evidence type="ECO:0000313" key="17">
    <source>
        <dbReference type="Proteomes" id="UP000245216"/>
    </source>
</evidence>
<dbReference type="AlphaFoldDB" id="A0A2U2BHE8"/>